<evidence type="ECO:0000313" key="3">
    <source>
        <dbReference type="EMBL" id="KAK3706685.1"/>
    </source>
</evidence>
<gene>
    <name evidence="3" type="ORF">RRG08_067415</name>
</gene>
<feature type="compositionally biased region" description="Low complexity" evidence="1">
    <location>
        <begin position="326"/>
        <end position="340"/>
    </location>
</feature>
<accession>A0AAE1CL09</accession>
<sequence length="449" mass="50345">MSTLRLLRYSLHGRNGSIRYKQIAHVNRTKVFASNGIVAMFSTPNKAVSFSPIMTWISKISTFCSKPLPTNRNLSLLFSARKSTVSSDIVIREATVSDYAAVVDLIDEDGVHDYLPALYKQQVSDPDNFPYVATLGGRVVAYAMGSALDMGETRLLRSARVHKSFRKLGILRAMFDFFYGCSSHNMPLHVYDTLSITNREDSISGGVLAAGYRPVMRREGLQMSYQTPKTSPTGTGEDSPINGLELRELSRSDLRRIFQDHNLCRVLFPQGRLYNWYVGYRLMEENIRHLMTPWSGAFASFQDRRASILSSSGDHPSQRDFPKSDIILSSGGTSPSSGISHQTDQANRLDSSVSMVTFYNCYPTSYGGFYSLDAYGTQGVSKSHFQAHLRKNLDNIKSRFPGQKVALAVTFDTAVSKECVTSCLFEQGISEMLPRQEKWQILYERLAKK</sequence>
<dbReference type="AlphaFoldDB" id="A0AAE1CL09"/>
<feature type="region of interest" description="Disordered" evidence="1">
    <location>
        <begin position="309"/>
        <end position="344"/>
    </location>
</feature>
<protein>
    <recommendedName>
        <fullName evidence="2">N-acetyltransferase domain-containing protein</fullName>
    </recommendedName>
</protein>
<dbReference type="Proteomes" id="UP001283361">
    <property type="component" value="Unassembled WGS sequence"/>
</dbReference>
<dbReference type="PROSITE" id="PS51186">
    <property type="entry name" value="GNAT"/>
    <property type="match status" value="1"/>
</dbReference>
<organism evidence="3 4">
    <name type="scientific">Elysia crispata</name>
    <name type="common">lettuce slug</name>
    <dbReference type="NCBI Taxonomy" id="231223"/>
    <lineage>
        <taxon>Eukaryota</taxon>
        <taxon>Metazoa</taxon>
        <taxon>Spiralia</taxon>
        <taxon>Lophotrochozoa</taxon>
        <taxon>Mollusca</taxon>
        <taxon>Gastropoda</taxon>
        <taxon>Heterobranchia</taxon>
        <taxon>Euthyneura</taxon>
        <taxon>Panpulmonata</taxon>
        <taxon>Sacoglossa</taxon>
        <taxon>Placobranchoidea</taxon>
        <taxon>Plakobranchidae</taxon>
        <taxon>Elysia</taxon>
    </lineage>
</organism>
<dbReference type="CDD" id="cd04301">
    <property type="entry name" value="NAT_SF"/>
    <property type="match status" value="1"/>
</dbReference>
<dbReference type="PANTHER" id="PTHR47403:SF6">
    <property type="entry name" value="N-ACETYLTRANSFERASE DOMAIN-CONTAINING PROTEIN"/>
    <property type="match status" value="1"/>
</dbReference>
<dbReference type="InterPro" id="IPR016181">
    <property type="entry name" value="Acyl_CoA_acyltransferase"/>
</dbReference>
<dbReference type="InterPro" id="IPR000182">
    <property type="entry name" value="GNAT_dom"/>
</dbReference>
<dbReference type="Gene3D" id="3.40.630.30">
    <property type="match status" value="1"/>
</dbReference>
<comment type="caution">
    <text evidence="3">The sequence shown here is derived from an EMBL/GenBank/DDBJ whole genome shotgun (WGS) entry which is preliminary data.</text>
</comment>
<evidence type="ECO:0000256" key="1">
    <source>
        <dbReference type="SAM" id="MobiDB-lite"/>
    </source>
</evidence>
<evidence type="ECO:0000313" key="4">
    <source>
        <dbReference type="Proteomes" id="UP001283361"/>
    </source>
</evidence>
<feature type="domain" description="N-acetyltransferase" evidence="2">
    <location>
        <begin position="89"/>
        <end position="228"/>
    </location>
</feature>
<dbReference type="SUPFAM" id="SSF55729">
    <property type="entry name" value="Acyl-CoA N-acyltransferases (Nat)"/>
    <property type="match status" value="1"/>
</dbReference>
<dbReference type="GO" id="GO:0016747">
    <property type="term" value="F:acyltransferase activity, transferring groups other than amino-acyl groups"/>
    <property type="evidence" value="ECO:0007669"/>
    <property type="project" value="InterPro"/>
</dbReference>
<dbReference type="EMBL" id="JAWDGP010007741">
    <property type="protein sequence ID" value="KAK3706685.1"/>
    <property type="molecule type" value="Genomic_DNA"/>
</dbReference>
<dbReference type="PANTHER" id="PTHR47403">
    <property type="entry name" value="LOC100145250 PROTEIN"/>
    <property type="match status" value="1"/>
</dbReference>
<proteinExistence type="predicted"/>
<name>A0AAE1CL09_9GAST</name>
<evidence type="ECO:0000259" key="2">
    <source>
        <dbReference type="PROSITE" id="PS51186"/>
    </source>
</evidence>
<keyword evidence="4" id="KW-1185">Reference proteome</keyword>
<reference evidence="3" key="1">
    <citation type="journal article" date="2023" name="G3 (Bethesda)">
        <title>A reference genome for the long-term kleptoplast-retaining sea slug Elysia crispata morphotype clarki.</title>
        <authorList>
            <person name="Eastman K.E."/>
            <person name="Pendleton A.L."/>
            <person name="Shaikh M.A."/>
            <person name="Suttiyut T."/>
            <person name="Ogas R."/>
            <person name="Tomko P."/>
            <person name="Gavelis G."/>
            <person name="Widhalm J.R."/>
            <person name="Wisecaver J.H."/>
        </authorList>
    </citation>
    <scope>NUCLEOTIDE SEQUENCE</scope>
    <source>
        <strain evidence="3">ECLA1</strain>
    </source>
</reference>